<dbReference type="SMART" id="SM00448">
    <property type="entry name" value="REC"/>
    <property type="match status" value="1"/>
</dbReference>
<dbReference type="Proteomes" id="UP001304298">
    <property type="component" value="Unassembled WGS sequence"/>
</dbReference>
<organism evidence="12 13">
    <name type="scientific">Amycolatopsis heterodermiae</name>
    <dbReference type="NCBI Taxonomy" id="3110235"/>
    <lineage>
        <taxon>Bacteria</taxon>
        <taxon>Bacillati</taxon>
        <taxon>Actinomycetota</taxon>
        <taxon>Actinomycetes</taxon>
        <taxon>Pseudonocardiales</taxon>
        <taxon>Pseudonocardiaceae</taxon>
        <taxon>Amycolatopsis</taxon>
    </lineage>
</organism>
<evidence type="ECO:0000256" key="5">
    <source>
        <dbReference type="ARBA" id="ARBA00023015"/>
    </source>
</evidence>
<evidence type="ECO:0000256" key="3">
    <source>
        <dbReference type="ARBA" id="ARBA00022553"/>
    </source>
</evidence>
<evidence type="ECO:0000256" key="7">
    <source>
        <dbReference type="ARBA" id="ARBA00023159"/>
    </source>
</evidence>
<keyword evidence="7 9" id="KW-0010">Activator</keyword>
<evidence type="ECO:0000259" key="11">
    <source>
        <dbReference type="PROSITE" id="PS50110"/>
    </source>
</evidence>
<dbReference type="SUPFAM" id="SSF52172">
    <property type="entry name" value="CheY-like"/>
    <property type="match status" value="1"/>
</dbReference>
<dbReference type="PIRSF" id="PIRSF006171">
    <property type="entry name" value="RR_citrat_malat"/>
    <property type="match status" value="1"/>
</dbReference>
<comment type="caution">
    <text evidence="12">The sequence shown here is derived from an EMBL/GenBank/DDBJ whole genome shotgun (WGS) entry which is preliminary data.</text>
</comment>
<evidence type="ECO:0000313" key="12">
    <source>
        <dbReference type="EMBL" id="MEA5362971.1"/>
    </source>
</evidence>
<evidence type="ECO:0000256" key="2">
    <source>
        <dbReference type="ARBA" id="ARBA00022490"/>
    </source>
</evidence>
<evidence type="ECO:0000256" key="9">
    <source>
        <dbReference type="PIRNR" id="PIRNR006171"/>
    </source>
</evidence>
<evidence type="ECO:0000313" key="13">
    <source>
        <dbReference type="Proteomes" id="UP001304298"/>
    </source>
</evidence>
<dbReference type="InterPro" id="IPR024187">
    <property type="entry name" value="Sig_transdc_resp-reg_cit/mal"/>
</dbReference>
<dbReference type="InterPro" id="IPR051271">
    <property type="entry name" value="2C-system_Tx_regulators"/>
</dbReference>
<dbReference type="InterPro" id="IPR036388">
    <property type="entry name" value="WH-like_DNA-bd_sf"/>
</dbReference>
<comment type="subcellular location">
    <subcellularLocation>
        <location evidence="1 9">Cytoplasm</location>
    </subcellularLocation>
</comment>
<dbReference type="InterPro" id="IPR005471">
    <property type="entry name" value="Tscrpt_reg_IclR_N"/>
</dbReference>
<dbReference type="PROSITE" id="PS50110">
    <property type="entry name" value="RESPONSE_REGULATORY"/>
    <property type="match status" value="1"/>
</dbReference>
<keyword evidence="3 10" id="KW-0597">Phosphoprotein</keyword>
<feature type="domain" description="Response regulatory" evidence="11">
    <location>
        <begin position="3"/>
        <end position="119"/>
    </location>
</feature>
<dbReference type="InterPro" id="IPR001789">
    <property type="entry name" value="Sig_transdc_resp-reg_receiver"/>
</dbReference>
<keyword evidence="2 9" id="KW-0963">Cytoplasm</keyword>
<protein>
    <recommendedName>
        <fullName evidence="9">Transcriptional regulatory protein</fullName>
    </recommendedName>
</protein>
<dbReference type="SUPFAM" id="SSF46785">
    <property type="entry name" value="Winged helix' DNA-binding domain"/>
    <property type="match status" value="1"/>
</dbReference>
<dbReference type="EMBL" id="JAYFSI010000006">
    <property type="protein sequence ID" value="MEA5362971.1"/>
    <property type="molecule type" value="Genomic_DNA"/>
</dbReference>
<keyword evidence="6 9" id="KW-0238">DNA-binding</keyword>
<name>A0ABU5R9P4_9PSEU</name>
<accession>A0ABU5R9P4</accession>
<dbReference type="RefSeq" id="WP_323330727.1">
    <property type="nucleotide sequence ID" value="NZ_JAYFSI010000006.1"/>
</dbReference>
<reference evidence="12 13" key="1">
    <citation type="submission" date="2023-12" db="EMBL/GenBank/DDBJ databases">
        <title>Amycolatopsis sp. V23-08.</title>
        <authorList>
            <person name="Somphong A."/>
        </authorList>
    </citation>
    <scope>NUCLEOTIDE SEQUENCE [LARGE SCALE GENOMIC DNA]</scope>
    <source>
        <strain evidence="12 13">V23-08</strain>
    </source>
</reference>
<dbReference type="PANTHER" id="PTHR45526:SF1">
    <property type="entry name" value="TRANSCRIPTIONAL REGULATORY PROTEIN DCUR-RELATED"/>
    <property type="match status" value="1"/>
</dbReference>
<dbReference type="Pfam" id="PF09339">
    <property type="entry name" value="HTH_IclR"/>
    <property type="match status" value="1"/>
</dbReference>
<keyword evidence="13" id="KW-1185">Reference proteome</keyword>
<dbReference type="PANTHER" id="PTHR45526">
    <property type="entry name" value="TRANSCRIPTIONAL REGULATORY PROTEIN DPIA"/>
    <property type="match status" value="1"/>
</dbReference>
<gene>
    <name evidence="12" type="ORF">VA596_25805</name>
</gene>
<keyword evidence="8 9" id="KW-0804">Transcription</keyword>
<dbReference type="Gene3D" id="1.10.10.10">
    <property type="entry name" value="Winged helix-like DNA-binding domain superfamily/Winged helix DNA-binding domain"/>
    <property type="match status" value="1"/>
</dbReference>
<evidence type="ECO:0000256" key="6">
    <source>
        <dbReference type="ARBA" id="ARBA00023125"/>
    </source>
</evidence>
<sequence length="224" mass="24767">MIRTLVVDDDYRIAQVHAAGVGRVDGFVAAGEAHSLAEARALVRTLRPDLLLLDLYLPDGHGLELMRSLHDTVPRPDFIVITAAQDIDSVRRAMQLGAVYYLVKPFGFAQLREQLAAYGRLRESLDGLDVANQETVDTLYGLLRGPAGHQAGRRRLPATMAQVLEQVRTAPRALSATEVAERLGVSRATAQRYLADLVRRGLLDLSLNYGTAGRPEHRYHVPRR</sequence>
<evidence type="ECO:0000256" key="1">
    <source>
        <dbReference type="ARBA" id="ARBA00004496"/>
    </source>
</evidence>
<dbReference type="InterPro" id="IPR036390">
    <property type="entry name" value="WH_DNA-bd_sf"/>
</dbReference>
<dbReference type="Gene3D" id="3.40.50.2300">
    <property type="match status" value="1"/>
</dbReference>
<proteinExistence type="predicted"/>
<feature type="modified residue" description="4-aspartylphosphate" evidence="10">
    <location>
        <position position="54"/>
    </location>
</feature>
<evidence type="ECO:0000256" key="8">
    <source>
        <dbReference type="ARBA" id="ARBA00023163"/>
    </source>
</evidence>
<keyword evidence="4 9" id="KW-0902">Two-component regulatory system</keyword>
<evidence type="ECO:0000256" key="10">
    <source>
        <dbReference type="PROSITE-ProRule" id="PRU00169"/>
    </source>
</evidence>
<keyword evidence="5 9" id="KW-0805">Transcription regulation</keyword>
<evidence type="ECO:0000256" key="4">
    <source>
        <dbReference type="ARBA" id="ARBA00023012"/>
    </source>
</evidence>
<dbReference type="InterPro" id="IPR011006">
    <property type="entry name" value="CheY-like_superfamily"/>
</dbReference>
<dbReference type="Pfam" id="PF00072">
    <property type="entry name" value="Response_reg"/>
    <property type="match status" value="1"/>
</dbReference>